<dbReference type="STRING" id="1121326.CLMAG_19160"/>
<organism evidence="9 10">
    <name type="scientific">Clostridium magnum DSM 2767</name>
    <dbReference type="NCBI Taxonomy" id="1121326"/>
    <lineage>
        <taxon>Bacteria</taxon>
        <taxon>Bacillati</taxon>
        <taxon>Bacillota</taxon>
        <taxon>Clostridia</taxon>
        <taxon>Eubacteriales</taxon>
        <taxon>Clostridiaceae</taxon>
        <taxon>Clostridium</taxon>
    </lineage>
</organism>
<dbReference type="Pfam" id="PF00528">
    <property type="entry name" value="BPD_transp_1"/>
    <property type="match status" value="1"/>
</dbReference>
<accession>A0A162T121</accession>
<keyword evidence="5 7" id="KW-1133">Transmembrane helix</keyword>
<dbReference type="GO" id="GO:0042918">
    <property type="term" value="P:alkanesulfonate transmembrane transport"/>
    <property type="evidence" value="ECO:0007669"/>
    <property type="project" value="UniProtKB-ARBA"/>
</dbReference>
<dbReference type="RefSeq" id="WP_066621363.1">
    <property type="nucleotide sequence ID" value="NZ_FQXL01000004.1"/>
</dbReference>
<dbReference type="AlphaFoldDB" id="A0A162T121"/>
<dbReference type="Proteomes" id="UP000076603">
    <property type="component" value="Unassembled WGS sequence"/>
</dbReference>
<evidence type="ECO:0000259" key="8">
    <source>
        <dbReference type="PROSITE" id="PS50928"/>
    </source>
</evidence>
<feature type="transmembrane region" description="Helical" evidence="7">
    <location>
        <begin position="31"/>
        <end position="51"/>
    </location>
</feature>
<comment type="caution">
    <text evidence="9">The sequence shown here is derived from an EMBL/GenBank/DDBJ whole genome shotgun (WGS) entry which is preliminary data.</text>
</comment>
<protein>
    <submittedName>
        <fullName evidence="9">Putative aliphatic sulfonates transport permease protein SsuC</fullName>
    </submittedName>
</protein>
<keyword evidence="2 7" id="KW-0813">Transport</keyword>
<keyword evidence="4 7" id="KW-0812">Transmembrane</keyword>
<dbReference type="PANTHER" id="PTHR30151:SF38">
    <property type="entry name" value="ALIPHATIC SULFONATES TRANSPORT PERMEASE PROTEIN SSUC-RELATED"/>
    <property type="match status" value="1"/>
</dbReference>
<dbReference type="PANTHER" id="PTHR30151">
    <property type="entry name" value="ALKANE SULFONATE ABC TRANSPORTER-RELATED, MEMBRANE SUBUNIT"/>
    <property type="match status" value="1"/>
</dbReference>
<feature type="transmembrane region" description="Helical" evidence="7">
    <location>
        <begin position="121"/>
        <end position="141"/>
    </location>
</feature>
<feature type="transmembrane region" description="Helical" evidence="7">
    <location>
        <begin position="188"/>
        <end position="204"/>
    </location>
</feature>
<reference evidence="9 10" key="1">
    <citation type="submission" date="2016-04" db="EMBL/GenBank/DDBJ databases">
        <title>Genome sequence of Clostridium magnum DSM 2767.</title>
        <authorList>
            <person name="Poehlein A."/>
            <person name="Uhlig R."/>
            <person name="Fischer R."/>
            <person name="Bahl H."/>
            <person name="Daniel R."/>
        </authorList>
    </citation>
    <scope>NUCLEOTIDE SEQUENCE [LARGE SCALE GENOMIC DNA]</scope>
    <source>
        <strain evidence="9 10">DSM 2767</strain>
    </source>
</reference>
<evidence type="ECO:0000313" key="10">
    <source>
        <dbReference type="Proteomes" id="UP000076603"/>
    </source>
</evidence>
<dbReference type="FunFam" id="1.10.3720.10:FF:000003">
    <property type="entry name" value="Aliphatic sulfonate ABC transporter permease"/>
    <property type="match status" value="1"/>
</dbReference>
<comment type="subcellular location">
    <subcellularLocation>
        <location evidence="1 7">Cell membrane</location>
        <topology evidence="1 7">Multi-pass membrane protein</topology>
    </subcellularLocation>
</comment>
<evidence type="ECO:0000256" key="3">
    <source>
        <dbReference type="ARBA" id="ARBA00022475"/>
    </source>
</evidence>
<feature type="transmembrane region" description="Helical" evidence="7">
    <location>
        <begin position="98"/>
        <end position="114"/>
    </location>
</feature>
<evidence type="ECO:0000256" key="1">
    <source>
        <dbReference type="ARBA" id="ARBA00004651"/>
    </source>
</evidence>
<dbReference type="OrthoDB" id="9796361at2"/>
<evidence type="ECO:0000256" key="7">
    <source>
        <dbReference type="RuleBase" id="RU363032"/>
    </source>
</evidence>
<dbReference type="InterPro" id="IPR035906">
    <property type="entry name" value="MetI-like_sf"/>
</dbReference>
<feature type="transmembrane region" description="Helical" evidence="7">
    <location>
        <begin position="58"/>
        <end position="78"/>
    </location>
</feature>
<dbReference type="EMBL" id="LWAE01000002">
    <property type="protein sequence ID" value="KZL92110.1"/>
    <property type="molecule type" value="Genomic_DNA"/>
</dbReference>
<comment type="similarity">
    <text evidence="7">Belongs to the binding-protein-dependent transport system permease family.</text>
</comment>
<name>A0A162T121_9CLOT</name>
<feature type="transmembrane region" description="Helical" evidence="7">
    <location>
        <begin position="7"/>
        <end position="25"/>
    </location>
</feature>
<feature type="transmembrane region" description="Helical" evidence="7">
    <location>
        <begin position="216"/>
        <end position="237"/>
    </location>
</feature>
<keyword evidence="10" id="KW-1185">Reference proteome</keyword>
<evidence type="ECO:0000256" key="2">
    <source>
        <dbReference type="ARBA" id="ARBA00022448"/>
    </source>
</evidence>
<proteinExistence type="inferred from homology"/>
<dbReference type="CDD" id="cd06261">
    <property type="entry name" value="TM_PBP2"/>
    <property type="match status" value="1"/>
</dbReference>
<dbReference type="PATRIC" id="fig|1121326.3.peg.1906"/>
<keyword evidence="6 7" id="KW-0472">Membrane</keyword>
<evidence type="ECO:0000256" key="6">
    <source>
        <dbReference type="ARBA" id="ARBA00023136"/>
    </source>
</evidence>
<evidence type="ECO:0000313" key="9">
    <source>
        <dbReference type="EMBL" id="KZL92110.1"/>
    </source>
</evidence>
<sequence>MKKLKGLVIPILIIIIWWIGSALHIFNDYIIPSPLSILSAAYTLLKGGVLIKHISVSFCRVLVGFLITFAIAFPLAVLAGMNKKLMLYLEPFLEFNRHIPPIAVIPILILWFGIGEVSKLAVIFLATFFPVFSSTLTGVTNYDEKLLEVGAVFNFSNKDKFFKIILPQAIPSIITGIQLGLGYSWRSLMGAELVAASSGIGYMIMDAEQLSRPDIIIVGIFSIGILGYAIDYIFLSLTNKFMHYHGKEVEYGRAYNKESVQDF</sequence>
<dbReference type="InterPro" id="IPR000515">
    <property type="entry name" value="MetI-like"/>
</dbReference>
<gene>
    <name evidence="9" type="primary">ssuC_2</name>
    <name evidence="9" type="ORF">CLMAG_19160</name>
</gene>
<dbReference type="GO" id="GO:0005886">
    <property type="term" value="C:plasma membrane"/>
    <property type="evidence" value="ECO:0007669"/>
    <property type="project" value="UniProtKB-SubCell"/>
</dbReference>
<dbReference type="PROSITE" id="PS50928">
    <property type="entry name" value="ABC_TM1"/>
    <property type="match status" value="1"/>
</dbReference>
<feature type="domain" description="ABC transmembrane type-1" evidence="8">
    <location>
        <begin position="54"/>
        <end position="234"/>
    </location>
</feature>
<feature type="transmembrane region" description="Helical" evidence="7">
    <location>
        <begin position="161"/>
        <end position="181"/>
    </location>
</feature>
<dbReference type="Gene3D" id="1.10.3720.10">
    <property type="entry name" value="MetI-like"/>
    <property type="match status" value="1"/>
</dbReference>
<evidence type="ECO:0000256" key="4">
    <source>
        <dbReference type="ARBA" id="ARBA00022692"/>
    </source>
</evidence>
<evidence type="ECO:0000256" key="5">
    <source>
        <dbReference type="ARBA" id="ARBA00022989"/>
    </source>
</evidence>
<keyword evidence="3" id="KW-1003">Cell membrane</keyword>
<dbReference type="SUPFAM" id="SSF161098">
    <property type="entry name" value="MetI-like"/>
    <property type="match status" value="1"/>
</dbReference>